<evidence type="ECO:0000313" key="1">
    <source>
        <dbReference type="EMBL" id="KAF5755088.1"/>
    </source>
</evidence>
<keyword evidence="1" id="KW-0378">Hydrolase</keyword>
<dbReference type="GO" id="GO:0016787">
    <property type="term" value="F:hydrolase activity"/>
    <property type="evidence" value="ECO:0007669"/>
    <property type="project" value="UniProtKB-KW"/>
</dbReference>
<gene>
    <name evidence="1" type="ORF">HanXRQr2_Chr17g0798661</name>
</gene>
<comment type="caution">
    <text evidence="1">The sequence shown here is derived from an EMBL/GenBank/DDBJ whole genome shotgun (WGS) entry which is preliminary data.</text>
</comment>
<accession>A0A9K3DI67</accession>
<dbReference type="EMBL" id="MNCJ02000332">
    <property type="protein sequence ID" value="KAF5755088.1"/>
    <property type="molecule type" value="Genomic_DNA"/>
</dbReference>
<keyword evidence="2" id="KW-1185">Reference proteome</keyword>
<proteinExistence type="predicted"/>
<organism evidence="1 2">
    <name type="scientific">Helianthus annuus</name>
    <name type="common">Common sunflower</name>
    <dbReference type="NCBI Taxonomy" id="4232"/>
    <lineage>
        <taxon>Eukaryota</taxon>
        <taxon>Viridiplantae</taxon>
        <taxon>Streptophyta</taxon>
        <taxon>Embryophyta</taxon>
        <taxon>Tracheophyta</taxon>
        <taxon>Spermatophyta</taxon>
        <taxon>Magnoliopsida</taxon>
        <taxon>eudicotyledons</taxon>
        <taxon>Gunneridae</taxon>
        <taxon>Pentapetalae</taxon>
        <taxon>asterids</taxon>
        <taxon>campanulids</taxon>
        <taxon>Asterales</taxon>
        <taxon>Asteraceae</taxon>
        <taxon>Asteroideae</taxon>
        <taxon>Heliantheae alliance</taxon>
        <taxon>Heliantheae</taxon>
        <taxon>Helianthus</taxon>
    </lineage>
</organism>
<evidence type="ECO:0000313" key="2">
    <source>
        <dbReference type="Proteomes" id="UP000215914"/>
    </source>
</evidence>
<name>A0A9K3DI67_HELAN</name>
<sequence>MVKWEGLKAFVSIDRTPLYCGDVLITKGFTESYQHLHFCWILRAGHLRLVGM</sequence>
<reference evidence="1" key="1">
    <citation type="journal article" date="2017" name="Nature">
        <title>The sunflower genome provides insights into oil metabolism, flowering and Asterid evolution.</title>
        <authorList>
            <person name="Badouin H."/>
            <person name="Gouzy J."/>
            <person name="Grassa C.J."/>
            <person name="Murat F."/>
            <person name="Staton S.E."/>
            <person name="Cottret L."/>
            <person name="Lelandais-Briere C."/>
            <person name="Owens G.L."/>
            <person name="Carrere S."/>
            <person name="Mayjonade B."/>
            <person name="Legrand L."/>
            <person name="Gill N."/>
            <person name="Kane N.C."/>
            <person name="Bowers J.E."/>
            <person name="Hubner S."/>
            <person name="Bellec A."/>
            <person name="Berard A."/>
            <person name="Berges H."/>
            <person name="Blanchet N."/>
            <person name="Boniface M.C."/>
            <person name="Brunel D."/>
            <person name="Catrice O."/>
            <person name="Chaidir N."/>
            <person name="Claudel C."/>
            <person name="Donnadieu C."/>
            <person name="Faraut T."/>
            <person name="Fievet G."/>
            <person name="Helmstetter N."/>
            <person name="King M."/>
            <person name="Knapp S.J."/>
            <person name="Lai Z."/>
            <person name="Le Paslier M.C."/>
            <person name="Lippi Y."/>
            <person name="Lorenzon L."/>
            <person name="Mandel J.R."/>
            <person name="Marage G."/>
            <person name="Marchand G."/>
            <person name="Marquand E."/>
            <person name="Bret-Mestries E."/>
            <person name="Morien E."/>
            <person name="Nambeesan S."/>
            <person name="Nguyen T."/>
            <person name="Pegot-Espagnet P."/>
            <person name="Pouilly N."/>
            <person name="Raftis F."/>
            <person name="Sallet E."/>
            <person name="Schiex T."/>
            <person name="Thomas J."/>
            <person name="Vandecasteele C."/>
            <person name="Vares D."/>
            <person name="Vear F."/>
            <person name="Vautrin S."/>
            <person name="Crespi M."/>
            <person name="Mangin B."/>
            <person name="Burke J.M."/>
            <person name="Salse J."/>
            <person name="Munos S."/>
            <person name="Vincourt P."/>
            <person name="Rieseberg L.H."/>
            <person name="Langlade N.B."/>
        </authorList>
    </citation>
    <scope>NUCLEOTIDE SEQUENCE</scope>
    <source>
        <tissue evidence="1">Leaves</tissue>
    </source>
</reference>
<protein>
    <submittedName>
        <fullName evidence="1">Alpha/Beta hydrolase</fullName>
    </submittedName>
</protein>
<reference evidence="1" key="2">
    <citation type="submission" date="2020-06" db="EMBL/GenBank/DDBJ databases">
        <title>Helianthus annuus Genome sequencing and assembly Release 2.</title>
        <authorList>
            <person name="Gouzy J."/>
            <person name="Langlade N."/>
            <person name="Munos S."/>
        </authorList>
    </citation>
    <scope>NUCLEOTIDE SEQUENCE</scope>
    <source>
        <tissue evidence="1">Leaves</tissue>
    </source>
</reference>
<dbReference type="AlphaFoldDB" id="A0A9K3DI67"/>
<dbReference type="SUPFAM" id="SSF53474">
    <property type="entry name" value="alpha/beta-Hydrolases"/>
    <property type="match status" value="1"/>
</dbReference>
<dbReference type="Proteomes" id="UP000215914">
    <property type="component" value="Unassembled WGS sequence"/>
</dbReference>
<dbReference type="InterPro" id="IPR029058">
    <property type="entry name" value="AB_hydrolase_fold"/>
</dbReference>
<dbReference type="Gramene" id="mRNA:HanXRQr2_Chr17g0798661">
    <property type="protein sequence ID" value="mRNA:HanXRQr2_Chr17g0798661"/>
    <property type="gene ID" value="HanXRQr2_Chr17g0798661"/>
</dbReference>